<reference evidence="1 2" key="1">
    <citation type="journal article" date="2020" name="Microorganisms">
        <title>Reliable Identification of Environmental Pseudomonas Isolates Using the rpoD Gene.</title>
        <authorList>
            <consortium name="The Broad Institute Genome Sequencing Platform"/>
            <person name="Girard L."/>
            <person name="Lood C."/>
            <person name="Rokni-Zadeh H."/>
            <person name="van Noort V."/>
            <person name="Lavigne R."/>
            <person name="De Mot R."/>
        </authorList>
    </citation>
    <scope>NUCLEOTIDE SEQUENCE [LARGE SCALE GENOMIC DNA]</scope>
    <source>
        <strain evidence="1 2">RW9S1A</strain>
    </source>
</reference>
<organism evidence="1 2">
    <name type="scientific">Pseudomonas xantholysinigenes</name>
    <dbReference type="NCBI Taxonomy" id="2745490"/>
    <lineage>
        <taxon>Bacteria</taxon>
        <taxon>Pseudomonadati</taxon>
        <taxon>Pseudomonadota</taxon>
        <taxon>Gammaproteobacteria</taxon>
        <taxon>Pseudomonadales</taxon>
        <taxon>Pseudomonadaceae</taxon>
        <taxon>Pseudomonas</taxon>
    </lineage>
</organism>
<dbReference type="EMBL" id="CP077095">
    <property type="protein sequence ID" value="QXI39089.1"/>
    <property type="molecule type" value="Genomic_DNA"/>
</dbReference>
<protein>
    <submittedName>
        <fullName evidence="1">Uncharacterized protein</fullName>
    </submittedName>
</protein>
<dbReference type="Proteomes" id="UP000633418">
    <property type="component" value="Chromosome"/>
</dbReference>
<gene>
    <name evidence="1" type="ORF">HU772_003065</name>
</gene>
<proteinExistence type="predicted"/>
<accession>A0A9E6PXP4</accession>
<reference evidence="1 2" key="2">
    <citation type="journal article" date="2021" name="Microorganisms">
        <title>The Ever-Expanding Pseudomonas Genus: Description of 43 New Species and Partition of the Pseudomonas putida Group.</title>
        <authorList>
            <person name="Girard L."/>
            <person name="Lood C."/>
            <person name="Hofte M."/>
            <person name="Vandamme P."/>
            <person name="Rokni-Zadeh H."/>
            <person name="van Noort V."/>
            <person name="Lavigne R."/>
            <person name="De Mot R."/>
        </authorList>
    </citation>
    <scope>NUCLEOTIDE SEQUENCE [LARGE SCALE GENOMIC DNA]</scope>
    <source>
        <strain evidence="1 2">RW9S1A</strain>
    </source>
</reference>
<dbReference type="RefSeq" id="WP_186657174.1">
    <property type="nucleotide sequence ID" value="NZ_CP077095.1"/>
</dbReference>
<keyword evidence="2" id="KW-1185">Reference proteome</keyword>
<dbReference type="KEGG" id="pxn:HU772_003065"/>
<dbReference type="AlphaFoldDB" id="A0A9E6PXP4"/>
<name>A0A9E6PXP4_9PSED</name>
<evidence type="ECO:0000313" key="2">
    <source>
        <dbReference type="Proteomes" id="UP000633418"/>
    </source>
</evidence>
<evidence type="ECO:0000313" key="1">
    <source>
        <dbReference type="EMBL" id="QXI39089.1"/>
    </source>
</evidence>
<sequence length="96" mass="11037">MSEIATDKLHFLNFSMWTLSVDEDIGGVMLATAKTNTTDRYYRILLPNQLLSHVKGIVGKEIGVLAEFVSQYNYYSTYTAREVYYGSFKYPGFISW</sequence>